<dbReference type="RefSeq" id="WP_047004990.1">
    <property type="nucleotide sequence ID" value="NZ_LBHB01000004.1"/>
</dbReference>
<dbReference type="InterPro" id="IPR016071">
    <property type="entry name" value="Staphylococal_nuclease_OB-fold"/>
</dbReference>
<evidence type="ECO:0000259" key="1">
    <source>
        <dbReference type="Pfam" id="PF00565"/>
    </source>
</evidence>
<dbReference type="SUPFAM" id="SSF50199">
    <property type="entry name" value="Staphylococcal nuclease"/>
    <property type="match status" value="1"/>
</dbReference>
<dbReference type="AlphaFoldDB" id="A0A0G9MP30"/>
<reference evidence="2 3" key="1">
    <citation type="submission" date="2015-04" db="EMBL/GenBank/DDBJ databases">
        <title>The draft genome sequence of Erythrobacter luteus KA37.</title>
        <authorList>
            <person name="Zhuang L."/>
            <person name="Liu Y."/>
            <person name="Shao Z."/>
        </authorList>
    </citation>
    <scope>NUCLEOTIDE SEQUENCE [LARGE SCALE GENOMIC DNA]</scope>
    <source>
        <strain evidence="2 3">KA37</strain>
    </source>
</reference>
<protein>
    <submittedName>
        <fullName evidence="2">Nuclease</fullName>
    </submittedName>
</protein>
<dbReference type="InterPro" id="IPR002071">
    <property type="entry name" value="Thermonucl_AS"/>
</dbReference>
<feature type="non-terminal residue" evidence="2">
    <location>
        <position position="1"/>
    </location>
</feature>
<dbReference type="GO" id="GO:0003676">
    <property type="term" value="F:nucleic acid binding"/>
    <property type="evidence" value="ECO:0007669"/>
    <property type="project" value="InterPro"/>
</dbReference>
<accession>A0A0G9MP30</accession>
<dbReference type="GO" id="GO:0004518">
    <property type="term" value="F:nuclease activity"/>
    <property type="evidence" value="ECO:0007669"/>
    <property type="project" value="InterPro"/>
</dbReference>
<dbReference type="Proteomes" id="UP000053464">
    <property type="component" value="Unassembled WGS sequence"/>
</dbReference>
<gene>
    <name evidence="2" type="ORF">AAW00_13725</name>
</gene>
<evidence type="ECO:0000313" key="2">
    <source>
        <dbReference type="EMBL" id="KLE32476.1"/>
    </source>
</evidence>
<evidence type="ECO:0000313" key="3">
    <source>
        <dbReference type="Proteomes" id="UP000053464"/>
    </source>
</evidence>
<dbReference type="PROSITE" id="PS01284">
    <property type="entry name" value="TNASE_2"/>
    <property type="match status" value="1"/>
</dbReference>
<name>A0A0G9MP30_9SPHN</name>
<dbReference type="Pfam" id="PF00565">
    <property type="entry name" value="SNase"/>
    <property type="match status" value="1"/>
</dbReference>
<dbReference type="PATRIC" id="fig|1581420.6.peg.2809"/>
<dbReference type="InterPro" id="IPR035437">
    <property type="entry name" value="SNase_OB-fold_sf"/>
</dbReference>
<organism evidence="2 3">
    <name type="scientific">Aurantiacibacter luteus</name>
    <dbReference type="NCBI Taxonomy" id="1581420"/>
    <lineage>
        <taxon>Bacteria</taxon>
        <taxon>Pseudomonadati</taxon>
        <taxon>Pseudomonadota</taxon>
        <taxon>Alphaproteobacteria</taxon>
        <taxon>Sphingomonadales</taxon>
        <taxon>Erythrobacteraceae</taxon>
        <taxon>Aurantiacibacter</taxon>
    </lineage>
</organism>
<feature type="domain" description="TNase-like" evidence="1">
    <location>
        <begin position="2"/>
        <end position="52"/>
    </location>
</feature>
<comment type="caution">
    <text evidence="2">The sequence shown here is derived from an EMBL/GenBank/DDBJ whole genome shotgun (WGS) entry which is preliminary data.</text>
</comment>
<proteinExistence type="predicted"/>
<sequence>LERIVTGQPLTIVRVGLDRYGRTLGVVYAGEVNTSCAMLSAGQAEYVRRWDNGGAVRRDCSELAK</sequence>
<dbReference type="EMBL" id="LBHB01000004">
    <property type="protein sequence ID" value="KLE32476.1"/>
    <property type="molecule type" value="Genomic_DNA"/>
</dbReference>
<dbReference type="Gene3D" id="2.40.50.90">
    <property type="match status" value="1"/>
</dbReference>
<keyword evidence="3" id="KW-1185">Reference proteome</keyword>